<organism evidence="3">
    <name type="scientific">Gongylonema pulchrum</name>
    <dbReference type="NCBI Taxonomy" id="637853"/>
    <lineage>
        <taxon>Eukaryota</taxon>
        <taxon>Metazoa</taxon>
        <taxon>Ecdysozoa</taxon>
        <taxon>Nematoda</taxon>
        <taxon>Chromadorea</taxon>
        <taxon>Rhabditida</taxon>
        <taxon>Spirurina</taxon>
        <taxon>Spiruromorpha</taxon>
        <taxon>Spiruroidea</taxon>
        <taxon>Gongylonematidae</taxon>
        <taxon>Gongylonema</taxon>
    </lineage>
</organism>
<reference evidence="3" key="1">
    <citation type="submission" date="2016-06" db="UniProtKB">
        <authorList>
            <consortium name="WormBaseParasite"/>
        </authorList>
    </citation>
    <scope>IDENTIFICATION</scope>
</reference>
<evidence type="ECO:0000313" key="1">
    <source>
        <dbReference type="EMBL" id="VDK55112.1"/>
    </source>
</evidence>
<dbReference type="EMBL" id="UYRT01015566">
    <property type="protein sequence ID" value="VDK55112.1"/>
    <property type="molecule type" value="Genomic_DNA"/>
</dbReference>
<evidence type="ECO:0000313" key="2">
    <source>
        <dbReference type="Proteomes" id="UP000271098"/>
    </source>
</evidence>
<gene>
    <name evidence="1" type="ORF">GPUH_LOCUS6550</name>
</gene>
<dbReference type="AlphaFoldDB" id="A0A183DCV9"/>
<protein>
    <submittedName>
        <fullName evidence="3">CABYR protein</fullName>
    </submittedName>
</protein>
<accession>A0A183DCV9</accession>
<keyword evidence="2" id="KW-1185">Reference proteome</keyword>
<evidence type="ECO:0000313" key="3">
    <source>
        <dbReference type="WBParaSite" id="GPUH_0000655901-mRNA-1"/>
    </source>
</evidence>
<proteinExistence type="predicted"/>
<name>A0A183DCV9_9BILA</name>
<dbReference type="WBParaSite" id="GPUH_0000655901-mRNA-1">
    <property type="protein sequence ID" value="GPUH_0000655901-mRNA-1"/>
    <property type="gene ID" value="GPUH_0000655901"/>
</dbReference>
<dbReference type="Proteomes" id="UP000271098">
    <property type="component" value="Unassembled WGS sequence"/>
</dbReference>
<reference evidence="1 2" key="2">
    <citation type="submission" date="2018-11" db="EMBL/GenBank/DDBJ databases">
        <authorList>
            <consortium name="Pathogen Informatics"/>
        </authorList>
    </citation>
    <scope>NUCLEOTIDE SEQUENCE [LARGE SCALE GENOMIC DNA]</scope>
</reference>
<sequence length="134" mass="14447">EAEAEEDEDDESSHDEEQITNVLINIAKVQEHTSYETTRCITPVALSDKDTTPVQEQLTVTAFGSKETAEKDLDLPAPAAEYSDLAPSVSDSADTTTFVIKAGDLVAENENEAKAVLKLSPTSSEDSKSSEQEL</sequence>